<keyword evidence="1" id="KW-0812">Transmembrane</keyword>
<evidence type="ECO:0000256" key="1">
    <source>
        <dbReference type="SAM" id="Phobius"/>
    </source>
</evidence>
<dbReference type="AlphaFoldDB" id="A0A9E6TUX0"/>
<protein>
    <submittedName>
        <fullName evidence="3">Tad domain-containing protein</fullName>
    </submittedName>
</protein>
<organism evidence="3 4">
    <name type="scientific">Pseudomonas vanderleydeniana</name>
    <dbReference type="NCBI Taxonomy" id="2745495"/>
    <lineage>
        <taxon>Bacteria</taxon>
        <taxon>Pseudomonadati</taxon>
        <taxon>Pseudomonadota</taxon>
        <taxon>Gammaproteobacteria</taxon>
        <taxon>Pseudomonadales</taxon>
        <taxon>Pseudomonadaceae</taxon>
        <taxon>Pseudomonas</taxon>
    </lineage>
</organism>
<dbReference type="EMBL" id="CP077093">
    <property type="protein sequence ID" value="QXI31302.1"/>
    <property type="molecule type" value="Genomic_DNA"/>
</dbReference>
<reference evidence="3 4" key="2">
    <citation type="journal article" date="2021" name="Microorganisms">
        <title>The Ever-Expanding Pseudomonas Genus: Description of 43 New Species and Partition of the Pseudomonas putida Group.</title>
        <authorList>
            <person name="Girard L."/>
            <person name="Lood C."/>
            <person name="Hofte M."/>
            <person name="Vandamme P."/>
            <person name="Rokni-Zadeh H."/>
            <person name="van Noort V."/>
            <person name="Lavigne R."/>
            <person name="De Mot R."/>
        </authorList>
    </citation>
    <scope>NUCLEOTIDE SEQUENCE [LARGE SCALE GENOMIC DNA]</scope>
    <source>
        <strain evidence="3 4">RW8P3</strain>
    </source>
</reference>
<dbReference type="Proteomes" id="UP000634530">
    <property type="component" value="Chromosome"/>
</dbReference>
<evidence type="ECO:0000313" key="4">
    <source>
        <dbReference type="Proteomes" id="UP000634530"/>
    </source>
</evidence>
<gene>
    <name evidence="3" type="ORF">HU752_015800</name>
</gene>
<reference evidence="3 4" key="1">
    <citation type="journal article" date="2020" name="Microorganisms">
        <title>Reliable Identification of Environmental Pseudomonas Isolates Using the rpoD Gene.</title>
        <authorList>
            <consortium name="The Broad Institute Genome Sequencing Platform"/>
            <person name="Girard L."/>
            <person name="Lood C."/>
            <person name="Rokni-Zadeh H."/>
            <person name="van Noort V."/>
            <person name="Lavigne R."/>
            <person name="De Mot R."/>
        </authorList>
    </citation>
    <scope>NUCLEOTIDE SEQUENCE [LARGE SCALE GENOMIC DNA]</scope>
    <source>
        <strain evidence="3 4">RW8P3</strain>
    </source>
</reference>
<evidence type="ECO:0000259" key="2">
    <source>
        <dbReference type="Pfam" id="PF13400"/>
    </source>
</evidence>
<sequence>MMCPRIQLRFSPMPESQRGSVTVLMVIALAAITMLAALALDGGHMLLNKTRLQNAVDAAALSGAKTLSQVSGGTGIASTTRAAALNTLTLNANASGNTELAAAIGGNAGSFAVVELANSVYGPFSYPGPADATYVRVTVSSYRLTGFFWSFVQSLGTPGLGNKAVAAMATAGPSPTSPCDLAPLMVCGDPSQYNPGAGNFWGYRFGDLQDLKTASGTSSAIGPGNFQLLDFGSGGSTVREDLAGGGSECRTVGQNVTTSPGNKVGPTSQGLNTRFGQYAGGVKASDYPPDLVVSYSTPVIANNSGDLQYNGQTITSNNGTLTAGSQTVLGYNEWRASTAACVAGTGSGCQSNGVFERRMLKIVIGDCSGKNNGATSIPVLGFGCYFVVQPAGGTGTTSEIFGQFVSECSGDNVPGPNPSGDTGPLIIQLYKTYINGSGTPSNDS</sequence>
<accession>A0A9E6TUX0</accession>
<keyword evidence="1" id="KW-1133">Transmembrane helix</keyword>
<dbReference type="Pfam" id="PF13400">
    <property type="entry name" value="Tad"/>
    <property type="match status" value="1"/>
</dbReference>
<keyword evidence="1" id="KW-0472">Membrane</keyword>
<dbReference type="KEGG" id="pvw:HU752_015800"/>
<dbReference type="InterPro" id="IPR028087">
    <property type="entry name" value="Tad_N"/>
</dbReference>
<feature type="transmembrane region" description="Helical" evidence="1">
    <location>
        <begin position="21"/>
        <end position="40"/>
    </location>
</feature>
<feature type="domain" description="Putative Flp pilus-assembly TadG-like N-terminal" evidence="2">
    <location>
        <begin position="19"/>
        <end position="64"/>
    </location>
</feature>
<name>A0A9E6TUX0_9PSED</name>
<keyword evidence="4" id="KW-1185">Reference proteome</keyword>
<proteinExistence type="predicted"/>
<evidence type="ECO:0000313" key="3">
    <source>
        <dbReference type="EMBL" id="QXI31302.1"/>
    </source>
</evidence>